<dbReference type="InterPro" id="IPR011006">
    <property type="entry name" value="CheY-like_superfamily"/>
</dbReference>
<evidence type="ECO:0000259" key="7">
    <source>
        <dbReference type="PROSITE" id="PS50109"/>
    </source>
</evidence>
<dbReference type="CDD" id="cd17580">
    <property type="entry name" value="REC_2_DhkD-like"/>
    <property type="match status" value="1"/>
</dbReference>
<feature type="domain" description="PAC" evidence="10">
    <location>
        <begin position="85"/>
        <end position="139"/>
    </location>
</feature>
<dbReference type="Gene3D" id="3.30.565.10">
    <property type="entry name" value="Histidine kinase-like ATPase, C-terminal domain"/>
    <property type="match status" value="1"/>
</dbReference>
<feature type="domain" description="PAS" evidence="9">
    <location>
        <begin position="260"/>
        <end position="332"/>
    </location>
</feature>
<dbReference type="InterPro" id="IPR036890">
    <property type="entry name" value="HATPase_C_sf"/>
</dbReference>
<dbReference type="CDD" id="cd00130">
    <property type="entry name" value="PAS"/>
    <property type="match status" value="2"/>
</dbReference>
<dbReference type="SUPFAM" id="SSF55785">
    <property type="entry name" value="PYP-like sensor domain (PAS domain)"/>
    <property type="match status" value="3"/>
</dbReference>
<dbReference type="PROSITE" id="PS50113">
    <property type="entry name" value="PAC"/>
    <property type="match status" value="3"/>
</dbReference>
<evidence type="ECO:0000256" key="1">
    <source>
        <dbReference type="ARBA" id="ARBA00000085"/>
    </source>
</evidence>
<dbReference type="SUPFAM" id="SSF55874">
    <property type="entry name" value="ATPase domain of HSP90 chaperone/DNA topoisomerase II/histidine kinase"/>
    <property type="match status" value="1"/>
</dbReference>
<dbReference type="SMART" id="SM00388">
    <property type="entry name" value="HisKA"/>
    <property type="match status" value="1"/>
</dbReference>
<evidence type="ECO:0000313" key="12">
    <source>
        <dbReference type="Proteomes" id="UP001200741"/>
    </source>
</evidence>
<feature type="modified residue" description="4-aspartylphosphate" evidence="6">
    <location>
        <position position="689"/>
    </location>
</feature>
<dbReference type="Gene3D" id="3.30.450.20">
    <property type="entry name" value="PAS domain"/>
    <property type="match status" value="3"/>
</dbReference>
<dbReference type="SUPFAM" id="SSF52172">
    <property type="entry name" value="CheY-like"/>
    <property type="match status" value="1"/>
</dbReference>
<dbReference type="InterPro" id="IPR005467">
    <property type="entry name" value="His_kinase_dom"/>
</dbReference>
<gene>
    <name evidence="11" type="ORF">LXT13_19940</name>
</gene>
<dbReference type="SMART" id="SM00387">
    <property type="entry name" value="HATPase_c"/>
    <property type="match status" value="1"/>
</dbReference>
<dbReference type="Pfam" id="PF00512">
    <property type="entry name" value="HisKA"/>
    <property type="match status" value="1"/>
</dbReference>
<comment type="caution">
    <text evidence="11">The sequence shown here is derived from an EMBL/GenBank/DDBJ whole genome shotgun (WGS) entry which is preliminary data.</text>
</comment>
<dbReference type="Pfam" id="PF08447">
    <property type="entry name" value="PAS_3"/>
    <property type="match status" value="2"/>
</dbReference>
<dbReference type="InterPro" id="IPR000014">
    <property type="entry name" value="PAS"/>
</dbReference>
<evidence type="ECO:0000259" key="9">
    <source>
        <dbReference type="PROSITE" id="PS50112"/>
    </source>
</evidence>
<evidence type="ECO:0000256" key="4">
    <source>
        <dbReference type="ARBA" id="ARBA00022679"/>
    </source>
</evidence>
<dbReference type="Proteomes" id="UP001200741">
    <property type="component" value="Unassembled WGS sequence"/>
</dbReference>
<feature type="domain" description="PAS" evidence="9">
    <location>
        <begin position="140"/>
        <end position="210"/>
    </location>
</feature>
<evidence type="ECO:0000256" key="3">
    <source>
        <dbReference type="ARBA" id="ARBA00022553"/>
    </source>
</evidence>
<dbReference type="PROSITE" id="PS50109">
    <property type="entry name" value="HIS_KIN"/>
    <property type="match status" value="1"/>
</dbReference>
<dbReference type="PRINTS" id="PR00344">
    <property type="entry name" value="BCTRLSENSOR"/>
</dbReference>
<dbReference type="Pfam" id="PF00072">
    <property type="entry name" value="Response_reg"/>
    <property type="match status" value="1"/>
</dbReference>
<dbReference type="Pfam" id="PF02518">
    <property type="entry name" value="HATPase_c"/>
    <property type="match status" value="1"/>
</dbReference>
<organism evidence="11 12">
    <name type="scientific">Pelomonas cellulosilytica</name>
    <dbReference type="NCBI Taxonomy" id="2906762"/>
    <lineage>
        <taxon>Bacteria</taxon>
        <taxon>Pseudomonadati</taxon>
        <taxon>Pseudomonadota</taxon>
        <taxon>Betaproteobacteria</taxon>
        <taxon>Burkholderiales</taxon>
        <taxon>Sphaerotilaceae</taxon>
        <taxon>Roseateles</taxon>
    </lineage>
</organism>
<dbReference type="SUPFAM" id="SSF47384">
    <property type="entry name" value="Homodimeric domain of signal transducing histidine kinase"/>
    <property type="match status" value="1"/>
</dbReference>
<proteinExistence type="predicted"/>
<dbReference type="CDD" id="cd00082">
    <property type="entry name" value="HisKA"/>
    <property type="match status" value="1"/>
</dbReference>
<evidence type="ECO:0000256" key="2">
    <source>
        <dbReference type="ARBA" id="ARBA00012438"/>
    </source>
</evidence>
<name>A0ABS8XZI0_9BURK</name>
<dbReference type="InterPro" id="IPR004358">
    <property type="entry name" value="Sig_transdc_His_kin-like_C"/>
</dbReference>
<dbReference type="InterPro" id="IPR000700">
    <property type="entry name" value="PAS-assoc_C"/>
</dbReference>
<evidence type="ECO:0000256" key="6">
    <source>
        <dbReference type="PROSITE-ProRule" id="PRU00169"/>
    </source>
</evidence>
<dbReference type="SMART" id="SM00448">
    <property type="entry name" value="REC"/>
    <property type="match status" value="1"/>
</dbReference>
<reference evidence="11 12" key="1">
    <citation type="submission" date="2021-12" db="EMBL/GenBank/DDBJ databases">
        <title>Genome seq of P8.</title>
        <authorList>
            <person name="Seo T."/>
        </authorList>
    </citation>
    <scope>NUCLEOTIDE SEQUENCE [LARGE SCALE GENOMIC DNA]</scope>
    <source>
        <strain evidence="11 12">P8</strain>
    </source>
</reference>
<feature type="domain" description="PAC" evidence="10">
    <location>
        <begin position="214"/>
        <end position="266"/>
    </location>
</feature>
<keyword evidence="5" id="KW-0418">Kinase</keyword>
<keyword evidence="12" id="KW-1185">Reference proteome</keyword>
<comment type="catalytic activity">
    <reaction evidence="1">
        <text>ATP + protein L-histidine = ADP + protein N-phospho-L-histidine.</text>
        <dbReference type="EC" id="2.7.13.3"/>
    </reaction>
</comment>
<feature type="domain" description="Histidine kinase" evidence="7">
    <location>
        <begin position="398"/>
        <end position="616"/>
    </location>
</feature>
<dbReference type="Gene3D" id="2.10.70.100">
    <property type="match status" value="1"/>
</dbReference>
<feature type="domain" description="Response regulatory" evidence="8">
    <location>
        <begin position="640"/>
        <end position="756"/>
    </location>
</feature>
<feature type="domain" description="PAC" evidence="10">
    <location>
        <begin position="335"/>
        <end position="387"/>
    </location>
</feature>
<evidence type="ECO:0000259" key="8">
    <source>
        <dbReference type="PROSITE" id="PS50110"/>
    </source>
</evidence>
<evidence type="ECO:0000259" key="10">
    <source>
        <dbReference type="PROSITE" id="PS50113"/>
    </source>
</evidence>
<dbReference type="Gene3D" id="1.10.287.130">
    <property type="match status" value="1"/>
</dbReference>
<dbReference type="RefSeq" id="WP_233373724.1">
    <property type="nucleotide sequence ID" value="NZ_JAJTWU010000008.1"/>
</dbReference>
<dbReference type="NCBIfam" id="TIGR00229">
    <property type="entry name" value="sensory_box"/>
    <property type="match status" value="2"/>
</dbReference>
<dbReference type="InterPro" id="IPR013655">
    <property type="entry name" value="PAS_fold_3"/>
</dbReference>
<dbReference type="SMART" id="SM00091">
    <property type="entry name" value="PAS"/>
    <property type="match status" value="3"/>
</dbReference>
<dbReference type="InterPro" id="IPR035965">
    <property type="entry name" value="PAS-like_dom_sf"/>
</dbReference>
<dbReference type="Gene3D" id="3.40.50.2300">
    <property type="match status" value="1"/>
</dbReference>
<dbReference type="InterPro" id="IPR036097">
    <property type="entry name" value="HisK_dim/P_sf"/>
</dbReference>
<dbReference type="PROSITE" id="PS50112">
    <property type="entry name" value="PAS"/>
    <property type="match status" value="2"/>
</dbReference>
<dbReference type="InterPro" id="IPR003661">
    <property type="entry name" value="HisK_dim/P_dom"/>
</dbReference>
<keyword evidence="3 6" id="KW-0597">Phosphoprotein</keyword>
<dbReference type="PANTHER" id="PTHR43047">
    <property type="entry name" value="TWO-COMPONENT HISTIDINE PROTEIN KINASE"/>
    <property type="match status" value="1"/>
</dbReference>
<evidence type="ECO:0000256" key="5">
    <source>
        <dbReference type="ARBA" id="ARBA00022777"/>
    </source>
</evidence>
<accession>A0ABS8XZI0</accession>
<dbReference type="SMART" id="SM00086">
    <property type="entry name" value="PAC"/>
    <property type="match status" value="2"/>
</dbReference>
<dbReference type="EMBL" id="JAJTWU010000008">
    <property type="protein sequence ID" value="MCE4556675.1"/>
    <property type="molecule type" value="Genomic_DNA"/>
</dbReference>
<evidence type="ECO:0000313" key="11">
    <source>
        <dbReference type="EMBL" id="MCE4556675.1"/>
    </source>
</evidence>
<dbReference type="InterPro" id="IPR001789">
    <property type="entry name" value="Sig_transdc_resp-reg_receiver"/>
</dbReference>
<dbReference type="InterPro" id="IPR001610">
    <property type="entry name" value="PAC"/>
</dbReference>
<sequence length="763" mass="83221">MSSTPSIPARDQHAELMALLTSAPLGVALFDREHRYVSINEALAAINGLPIQAHIGQRIEDLLPANATAVVPVIDAVFCDGEGVTNLEVTGETPLQPGVTRNWLTGFYPVRDDAGHVTAVGAWVTEITDRKAAEQALRRSEQDFRATFDNAAVGIAHVGLDGRWLSLNDRLCDITGYRRDELLAMTFQDITHPDDLAADLEQARRLARGELDTYSMEKRYLRKDGQETWINLTVSARRDAAGQPLYYISIVEDIQARKRAEQALQDALQASQTGTFRWDIQTNRLDWDEALDRLFGLRPGESVHDFAAFLARVHPDDRAGVVERCDRCREHGADFAMEFRVVWPDGREHWLYDRGRTFLDAAGRPAYMTGACVDITERKWADQALRQADRQKDEFLATLAHELRNPLAPMRSALEGLRSGRLDTGRSERALAVMDRQLRHLVRLVDDLLDVSRISSGKIELRCQTLDLAEVVEQAAELARPLIEAADQQMQVALPDAPMWVHGDLTRLAQVVGNLLNNASKYTPAGGHITVSACALPDEAVIEIRDSGMGLAPDMLERIFELFVQAEDARLQAQGGLGIGLSLVKRLVELHGGVVQAASSGLGQGSCFTLRLPLAGAAAPVPLVAAPAPAMASVQKGGCRVLVIDDNVDGAEALQALLDMLGQQTHVAHDGEQALRMVADFRPQIVLCDIGLPGMNGYEVARRLRSEPGTAQALLVALTGWGSNEDRRKSLAVGFDVHLTKPVELSALEALLARAGCGSAPGA</sequence>
<protein>
    <recommendedName>
        <fullName evidence="2">histidine kinase</fullName>
        <ecNumber evidence="2">2.7.13.3</ecNumber>
    </recommendedName>
</protein>
<dbReference type="PANTHER" id="PTHR43047:SF72">
    <property type="entry name" value="OSMOSENSING HISTIDINE PROTEIN KINASE SLN1"/>
    <property type="match status" value="1"/>
</dbReference>
<dbReference type="InterPro" id="IPR003594">
    <property type="entry name" value="HATPase_dom"/>
</dbReference>
<dbReference type="InterPro" id="IPR013656">
    <property type="entry name" value="PAS_4"/>
</dbReference>
<keyword evidence="4" id="KW-0808">Transferase</keyword>
<dbReference type="EC" id="2.7.13.3" evidence="2"/>
<dbReference type="PROSITE" id="PS50110">
    <property type="entry name" value="RESPONSE_REGULATORY"/>
    <property type="match status" value="1"/>
</dbReference>
<dbReference type="Pfam" id="PF08448">
    <property type="entry name" value="PAS_4"/>
    <property type="match status" value="1"/>
</dbReference>